<accession>A0A2H3DM89</accession>
<sequence length="96" mass="10778">MKQQALPYLLSLWSDGGTLLCRYYFTHNSVTAEIVCGSYPENYNMNMGANIRRCAMTLAGSDFKHFKPEYYTSVVSRLLVCTVCLHPSNKNVGSLS</sequence>
<protein>
    <submittedName>
        <fullName evidence="1">Uncharacterized protein</fullName>
    </submittedName>
</protein>
<keyword evidence="2" id="KW-1185">Reference proteome</keyword>
<name>A0A2H3DM89_ARMGA</name>
<gene>
    <name evidence="1" type="ORF">ARMGADRAFT_308915</name>
</gene>
<dbReference type="EMBL" id="KZ293666">
    <property type="protein sequence ID" value="PBK90197.1"/>
    <property type="molecule type" value="Genomic_DNA"/>
</dbReference>
<dbReference type="Proteomes" id="UP000217790">
    <property type="component" value="Unassembled WGS sequence"/>
</dbReference>
<organism evidence="1 2">
    <name type="scientific">Armillaria gallica</name>
    <name type="common">Bulbous honey fungus</name>
    <name type="synonym">Armillaria bulbosa</name>
    <dbReference type="NCBI Taxonomy" id="47427"/>
    <lineage>
        <taxon>Eukaryota</taxon>
        <taxon>Fungi</taxon>
        <taxon>Dikarya</taxon>
        <taxon>Basidiomycota</taxon>
        <taxon>Agaricomycotina</taxon>
        <taxon>Agaricomycetes</taxon>
        <taxon>Agaricomycetidae</taxon>
        <taxon>Agaricales</taxon>
        <taxon>Marasmiineae</taxon>
        <taxon>Physalacriaceae</taxon>
        <taxon>Armillaria</taxon>
    </lineage>
</organism>
<proteinExistence type="predicted"/>
<dbReference type="AlphaFoldDB" id="A0A2H3DM89"/>
<reference evidence="2" key="1">
    <citation type="journal article" date="2017" name="Nat. Ecol. Evol.">
        <title>Genome expansion and lineage-specific genetic innovations in the forest pathogenic fungi Armillaria.</title>
        <authorList>
            <person name="Sipos G."/>
            <person name="Prasanna A.N."/>
            <person name="Walter M.C."/>
            <person name="O'Connor E."/>
            <person name="Balint B."/>
            <person name="Krizsan K."/>
            <person name="Kiss B."/>
            <person name="Hess J."/>
            <person name="Varga T."/>
            <person name="Slot J."/>
            <person name="Riley R."/>
            <person name="Boka B."/>
            <person name="Rigling D."/>
            <person name="Barry K."/>
            <person name="Lee J."/>
            <person name="Mihaltcheva S."/>
            <person name="LaButti K."/>
            <person name="Lipzen A."/>
            <person name="Waldron R."/>
            <person name="Moloney N.M."/>
            <person name="Sperisen C."/>
            <person name="Kredics L."/>
            <person name="Vagvoelgyi C."/>
            <person name="Patrignani A."/>
            <person name="Fitzpatrick D."/>
            <person name="Nagy I."/>
            <person name="Doyle S."/>
            <person name="Anderson J.B."/>
            <person name="Grigoriev I.V."/>
            <person name="Gueldener U."/>
            <person name="Muensterkoetter M."/>
            <person name="Nagy L.G."/>
        </authorList>
    </citation>
    <scope>NUCLEOTIDE SEQUENCE [LARGE SCALE GENOMIC DNA]</scope>
    <source>
        <strain evidence="2">Ar21-2</strain>
    </source>
</reference>
<evidence type="ECO:0000313" key="2">
    <source>
        <dbReference type="Proteomes" id="UP000217790"/>
    </source>
</evidence>
<evidence type="ECO:0000313" key="1">
    <source>
        <dbReference type="EMBL" id="PBK90197.1"/>
    </source>
</evidence>
<dbReference type="InParanoid" id="A0A2H3DM89"/>